<dbReference type="Pfam" id="PF02464">
    <property type="entry name" value="CinA"/>
    <property type="match status" value="1"/>
</dbReference>
<dbReference type="SUPFAM" id="SSF55811">
    <property type="entry name" value="Nudix"/>
    <property type="match status" value="1"/>
</dbReference>
<reference evidence="11 12" key="1">
    <citation type="submission" date="2024-10" db="EMBL/GenBank/DDBJ databases">
        <title>Updated reference genomes for cyclostephanoid diatoms.</title>
        <authorList>
            <person name="Roberts W.R."/>
            <person name="Alverson A.J."/>
        </authorList>
    </citation>
    <scope>NUCLEOTIDE SEQUENCE [LARGE SCALE GENOMIC DNA]</scope>
    <source>
        <strain evidence="11 12">AJA276-08</strain>
    </source>
</reference>
<dbReference type="AlphaFoldDB" id="A0ABD3Q3C6"/>
<sequence length="622" mass="69048">MLLFRRLTLPPMQRARCVCYWNHLSPRGFECYHSLAAANIINARAENKTAVSCSGPNRSFGNHNLPQKSLASPPFKKLVESLKSTGQTCTIIESSCGGLISSSLMSVPGSSNVYFGGTVAYNTKKSGKLLCDEELHRTLMDVSSISSSINKDNDDDIIRIRPDLSSETKKYIKSKVVWTREAALSYCAHMGTDFSIAEGGATGPTFRPDGMKCGFAVTAVAGRKRKGGDVEILAQKVTYSSHADRELNMRLFADSSAELCLDAMSVDPSSSIVHAQSVQNESPDEGIVDLFFDRSSHIRGDANVMQDFYQRKDALHVLVRGTDELLFSTSTELALPTLHDFLEDDAFSALFNIYDYKMMVDKRIFLGRLGVFHIPVFAMALPKDATLSYRQCYFANTRSRAPMLNITHNELALTATAYVQWQQTHRYCSVSGSPLEYINGGTCAKSTFTEKSHFHWPRQDPSIIVLVNNPSRTHALLARSPRHPPYLYTALAGFVEAGETFESAVSREVNEAEVGVLLDRRSIQYVASQPWPFPRSCMIGMNATSIGGLAPIRIDPNEIVDAQWFDKETVYKAARDTDELGAVMERQVVMEKQAKGEWSGELLVPPKGVLARTLIDNWLERD</sequence>
<protein>
    <recommendedName>
        <fullName evidence="4">NAD(+) diphosphatase</fullName>
        <ecNumber evidence="4">3.6.1.22</ecNumber>
    </recommendedName>
</protein>
<dbReference type="InterPro" id="IPR050241">
    <property type="entry name" value="NAD-cap_RNA_hydrolase_NudC"/>
</dbReference>
<evidence type="ECO:0000256" key="4">
    <source>
        <dbReference type="ARBA" id="ARBA00012381"/>
    </source>
</evidence>
<evidence type="ECO:0000256" key="1">
    <source>
        <dbReference type="ARBA" id="ARBA00001946"/>
    </source>
</evidence>
<dbReference type="Gene3D" id="3.90.79.10">
    <property type="entry name" value="Nucleoside Triphosphate Pyrophosphohydrolase"/>
    <property type="match status" value="1"/>
</dbReference>
<feature type="domain" description="Nudix hydrolase" evidence="10">
    <location>
        <begin position="457"/>
        <end position="587"/>
    </location>
</feature>
<dbReference type="GO" id="GO:0046872">
    <property type="term" value="F:metal ion binding"/>
    <property type="evidence" value="ECO:0007669"/>
    <property type="project" value="UniProtKB-KW"/>
</dbReference>
<dbReference type="GO" id="GO:0016787">
    <property type="term" value="F:hydrolase activity"/>
    <property type="evidence" value="ECO:0007669"/>
    <property type="project" value="UniProtKB-KW"/>
</dbReference>
<comment type="cofactor">
    <cofactor evidence="2">
        <name>Zn(2+)</name>
        <dbReference type="ChEBI" id="CHEBI:29105"/>
    </cofactor>
</comment>
<gene>
    <name evidence="11" type="ORF">ACHAW5_004354</name>
</gene>
<dbReference type="PANTHER" id="PTHR42904">
    <property type="entry name" value="NUDIX HYDROLASE, NUDC SUBFAMILY"/>
    <property type="match status" value="1"/>
</dbReference>
<keyword evidence="12" id="KW-1185">Reference proteome</keyword>
<dbReference type="InterPro" id="IPR015797">
    <property type="entry name" value="NUDIX_hydrolase-like_dom_sf"/>
</dbReference>
<proteinExistence type="inferred from homology"/>
<organism evidence="11 12">
    <name type="scientific">Stephanodiscus triporus</name>
    <dbReference type="NCBI Taxonomy" id="2934178"/>
    <lineage>
        <taxon>Eukaryota</taxon>
        <taxon>Sar</taxon>
        <taxon>Stramenopiles</taxon>
        <taxon>Ochrophyta</taxon>
        <taxon>Bacillariophyta</taxon>
        <taxon>Coscinodiscophyceae</taxon>
        <taxon>Thalassiosirophycidae</taxon>
        <taxon>Stephanodiscales</taxon>
        <taxon>Stephanodiscaceae</taxon>
        <taxon>Stephanodiscus</taxon>
    </lineage>
</organism>
<dbReference type="SUPFAM" id="SSF142433">
    <property type="entry name" value="CinA-like"/>
    <property type="match status" value="1"/>
</dbReference>
<dbReference type="PROSITE" id="PS51462">
    <property type="entry name" value="NUDIX"/>
    <property type="match status" value="1"/>
</dbReference>
<dbReference type="InterPro" id="IPR036653">
    <property type="entry name" value="CinA-like_C"/>
</dbReference>
<comment type="caution">
    <text evidence="11">The sequence shown here is derived from an EMBL/GenBank/DDBJ whole genome shotgun (WGS) entry which is preliminary data.</text>
</comment>
<evidence type="ECO:0000256" key="6">
    <source>
        <dbReference type="ARBA" id="ARBA00022801"/>
    </source>
</evidence>
<evidence type="ECO:0000256" key="5">
    <source>
        <dbReference type="ARBA" id="ARBA00022723"/>
    </source>
</evidence>
<evidence type="ECO:0000256" key="9">
    <source>
        <dbReference type="ARBA" id="ARBA00023679"/>
    </source>
</evidence>
<dbReference type="Proteomes" id="UP001530315">
    <property type="component" value="Unassembled WGS sequence"/>
</dbReference>
<comment type="similarity">
    <text evidence="3">Belongs to the Nudix hydrolase family. NudC subfamily.</text>
</comment>
<keyword evidence="6" id="KW-0378">Hydrolase</keyword>
<comment type="catalytic activity">
    <reaction evidence="9">
        <text>a 5'-end NAD(+)-phospho-ribonucleoside in mRNA + H2O = a 5'-end phospho-adenosine-phospho-ribonucleoside in mRNA + beta-nicotinamide D-ribonucleotide + 2 H(+)</text>
        <dbReference type="Rhea" id="RHEA:60876"/>
        <dbReference type="Rhea" id="RHEA-COMP:15698"/>
        <dbReference type="Rhea" id="RHEA-COMP:15719"/>
        <dbReference type="ChEBI" id="CHEBI:14649"/>
        <dbReference type="ChEBI" id="CHEBI:15377"/>
        <dbReference type="ChEBI" id="CHEBI:15378"/>
        <dbReference type="ChEBI" id="CHEBI:144029"/>
        <dbReference type="ChEBI" id="CHEBI:144051"/>
    </reaction>
    <physiologicalReaction direction="left-to-right" evidence="9">
        <dbReference type="Rhea" id="RHEA:60877"/>
    </physiologicalReaction>
</comment>
<keyword evidence="7" id="KW-0460">Magnesium</keyword>
<evidence type="ECO:0000256" key="2">
    <source>
        <dbReference type="ARBA" id="ARBA00001947"/>
    </source>
</evidence>
<dbReference type="InterPro" id="IPR049734">
    <property type="entry name" value="NudC-like_C"/>
</dbReference>
<evidence type="ECO:0000256" key="8">
    <source>
        <dbReference type="ARBA" id="ARBA00023027"/>
    </source>
</evidence>
<dbReference type="CDD" id="cd03429">
    <property type="entry name" value="NUDIX_NADH_pyrophosphatase_Nudt13"/>
    <property type="match status" value="1"/>
</dbReference>
<name>A0ABD3Q3C6_9STRA</name>
<dbReference type="InterPro" id="IPR008136">
    <property type="entry name" value="CinA_C"/>
</dbReference>
<evidence type="ECO:0000256" key="7">
    <source>
        <dbReference type="ARBA" id="ARBA00022842"/>
    </source>
</evidence>
<dbReference type="EMBL" id="JALLAZ020000451">
    <property type="protein sequence ID" value="KAL3794832.1"/>
    <property type="molecule type" value="Genomic_DNA"/>
</dbReference>
<evidence type="ECO:0000259" key="10">
    <source>
        <dbReference type="PROSITE" id="PS51462"/>
    </source>
</evidence>
<dbReference type="NCBIfam" id="NF001299">
    <property type="entry name" value="PRK00241.1"/>
    <property type="match status" value="1"/>
</dbReference>
<evidence type="ECO:0000313" key="12">
    <source>
        <dbReference type="Proteomes" id="UP001530315"/>
    </source>
</evidence>
<dbReference type="InterPro" id="IPR000086">
    <property type="entry name" value="NUDIX_hydrolase_dom"/>
</dbReference>
<evidence type="ECO:0000256" key="3">
    <source>
        <dbReference type="ARBA" id="ARBA00009595"/>
    </source>
</evidence>
<dbReference type="PANTHER" id="PTHR42904:SF6">
    <property type="entry name" value="NAD-CAPPED RNA HYDROLASE NUDT12"/>
    <property type="match status" value="1"/>
</dbReference>
<keyword evidence="8" id="KW-0520">NAD</keyword>
<dbReference type="Pfam" id="PF00293">
    <property type="entry name" value="NUDIX"/>
    <property type="match status" value="1"/>
</dbReference>
<comment type="cofactor">
    <cofactor evidence="1">
        <name>Mg(2+)</name>
        <dbReference type="ChEBI" id="CHEBI:18420"/>
    </cofactor>
</comment>
<keyword evidence="5" id="KW-0479">Metal-binding</keyword>
<accession>A0ABD3Q3C6</accession>
<dbReference type="Gene3D" id="3.90.79.20">
    <property type="match status" value="1"/>
</dbReference>
<dbReference type="EC" id="3.6.1.22" evidence="4"/>
<dbReference type="Gene3D" id="3.90.950.20">
    <property type="entry name" value="CinA-like"/>
    <property type="match status" value="2"/>
</dbReference>
<evidence type="ECO:0000313" key="11">
    <source>
        <dbReference type="EMBL" id="KAL3794832.1"/>
    </source>
</evidence>